<evidence type="ECO:0000256" key="2">
    <source>
        <dbReference type="ARBA" id="ARBA00023277"/>
    </source>
</evidence>
<dbReference type="AlphaFoldDB" id="A0A1H6YLK3"/>
<keyword evidence="2" id="KW-0119">Carbohydrate metabolism</keyword>
<gene>
    <name evidence="6" type="ORF">SAMN05216201_108134</name>
</gene>
<dbReference type="InterPro" id="IPR011013">
    <property type="entry name" value="Gal_mutarotase_sf_dom"/>
</dbReference>
<dbReference type="PANTHER" id="PTHR36306">
    <property type="entry name" value="ALPHA-AMYLASE-RELATED-RELATED"/>
    <property type="match status" value="1"/>
</dbReference>
<dbReference type="PANTHER" id="PTHR36306:SF1">
    <property type="entry name" value="ALPHA-AMYLASE-RELATED"/>
    <property type="match status" value="1"/>
</dbReference>
<reference evidence="7" key="1">
    <citation type="submission" date="2016-10" db="EMBL/GenBank/DDBJ databases">
        <authorList>
            <person name="Varghese N."/>
            <person name="Submissions S."/>
        </authorList>
    </citation>
    <scope>NUCLEOTIDE SEQUENCE [LARGE SCALE GENOMIC DNA]</scope>
    <source>
        <strain evidence="7">LMG 25967</strain>
    </source>
</reference>
<evidence type="ECO:0000313" key="6">
    <source>
        <dbReference type="EMBL" id="SEJ42198.1"/>
    </source>
</evidence>
<sequence length="659" mass="73408">MTHAVTLLFGVHAHQPVGNFPEVIEEAHLRCYKPFLETLFDYPGFRFAMHVSGWLLDWLRERFPADMALLAAMVQRGQVELFSSGDSEPVLAAIPPRDRVGQLATLNAKLTAWTGVPPQGAWLTERVWESTVIPALADTGIRYVMVDDYHFLCTGKRGDELDGYFSTEEGGVRLDLFPISEALRYRLPFSPTAEVIAHLEHQAEHGQQAAIYFDDIEKFGIWPETHDWVYTRGWLRAMIEGVLTSARIRTATYADFHARQASRGVVYLPTTSYSEMNQWPLPMPAAAVYAQLLANAKAAGNLDQQRPFIRGGIWRNFLSRYAEANWMHKRMLGLSARLGEIAAPPPELVAALYRAQANDAYWHGLFGGLYLPHLRRAVWHNLIALEAGLDALSPRPPLARCDLDLDGRIETFAHTPVLQLVLRDDGLGAAHELSSYPLRHNFADTLRRYHEQYHERIGGSPSQHQGEGIASAHDIVRCKQPITAADIVPDAQPRVSWLDALEGTTLTDYVQRASDPLSFQRAGLAKRYALSEGTLTVSWHLRQLAGQRFATTINLAMPSCDGFLGRYVLEDGSIPGGFGQPLHLPECCRLSLEDGLLDAALQLGCSHPLEIRARPHHTVSQSEAGFEKIMQAVEIGLLWTIPDNDCTLSIHLSMAPGKS</sequence>
<evidence type="ECO:0000259" key="3">
    <source>
        <dbReference type="Pfam" id="PF03065"/>
    </source>
</evidence>
<dbReference type="STRING" id="915471.SAMN05216201_108134"/>
<dbReference type="Proteomes" id="UP000242930">
    <property type="component" value="Unassembled WGS sequence"/>
</dbReference>
<dbReference type="EMBL" id="FNZE01000008">
    <property type="protein sequence ID" value="SEJ42198.1"/>
    <property type="molecule type" value="Genomic_DNA"/>
</dbReference>
<dbReference type="InterPro" id="IPR052046">
    <property type="entry name" value="GH57_Enzymes"/>
</dbReference>
<dbReference type="CDD" id="cd10793">
    <property type="entry name" value="GH57N_TLGT_like"/>
    <property type="match status" value="1"/>
</dbReference>
<dbReference type="InterPro" id="IPR015179">
    <property type="entry name" value="A-amylase/a-glucTrfase_C"/>
</dbReference>
<comment type="similarity">
    <text evidence="1">Belongs to the glycosyl hydrolase 57 family.</text>
</comment>
<evidence type="ECO:0000313" key="7">
    <source>
        <dbReference type="Proteomes" id="UP000242930"/>
    </source>
</evidence>
<organism evidence="6 7">
    <name type="scientific">Pseudomonas linyingensis</name>
    <dbReference type="NCBI Taxonomy" id="915471"/>
    <lineage>
        <taxon>Bacteria</taxon>
        <taxon>Pseudomonadati</taxon>
        <taxon>Pseudomonadota</taxon>
        <taxon>Gammaproteobacteria</taxon>
        <taxon>Pseudomonadales</taxon>
        <taxon>Pseudomonadaceae</taxon>
        <taxon>Pseudomonas</taxon>
    </lineage>
</organism>
<feature type="domain" description="Glycoside hydrolase family 57 N-terminal" evidence="3">
    <location>
        <begin position="9"/>
        <end position="269"/>
    </location>
</feature>
<dbReference type="Pfam" id="PF03065">
    <property type="entry name" value="Glyco_hydro_57"/>
    <property type="match status" value="1"/>
</dbReference>
<dbReference type="GO" id="GO:0005975">
    <property type="term" value="P:carbohydrate metabolic process"/>
    <property type="evidence" value="ECO:0007669"/>
    <property type="project" value="InterPro"/>
</dbReference>
<evidence type="ECO:0000259" key="5">
    <source>
        <dbReference type="Pfam" id="PF09095"/>
    </source>
</evidence>
<dbReference type="SUPFAM" id="SSF88713">
    <property type="entry name" value="Glycoside hydrolase/deacetylase"/>
    <property type="match status" value="1"/>
</dbReference>
<evidence type="ECO:0000256" key="1">
    <source>
        <dbReference type="ARBA" id="ARBA00006821"/>
    </source>
</evidence>
<dbReference type="OrthoDB" id="9757977at2"/>
<dbReference type="InterPro" id="IPR011330">
    <property type="entry name" value="Glyco_hydro/deAcase_b/a-brl"/>
</dbReference>
<dbReference type="Gene3D" id="2.70.98.10">
    <property type="match status" value="2"/>
</dbReference>
<feature type="domain" description="Alpha-amylase/4-alpha-glucanotransferase central" evidence="4">
    <location>
        <begin position="312"/>
        <end position="387"/>
    </location>
</feature>
<dbReference type="InterPro" id="IPR014718">
    <property type="entry name" value="GH-type_carb-bd"/>
</dbReference>
<dbReference type="Gene3D" id="3.20.110.20">
    <property type="match status" value="1"/>
</dbReference>
<dbReference type="InterPro" id="IPR015178">
    <property type="entry name" value="A-amylase/a-glucTrfase_central"/>
</dbReference>
<feature type="domain" description="Alpha-amylase/4-alpha-glucanotransferase C-terminal" evidence="5">
    <location>
        <begin position="402"/>
        <end position="650"/>
    </location>
</feature>
<dbReference type="RefSeq" id="WP_090311092.1">
    <property type="nucleotide sequence ID" value="NZ_FNZE01000008.1"/>
</dbReference>
<name>A0A1H6YLK3_9PSED</name>
<keyword evidence="7" id="KW-1185">Reference proteome</keyword>
<dbReference type="GO" id="GO:0003824">
    <property type="term" value="F:catalytic activity"/>
    <property type="evidence" value="ECO:0007669"/>
    <property type="project" value="InterPro"/>
</dbReference>
<dbReference type="GO" id="GO:0030246">
    <property type="term" value="F:carbohydrate binding"/>
    <property type="evidence" value="ECO:0007669"/>
    <property type="project" value="InterPro"/>
</dbReference>
<dbReference type="SUPFAM" id="SSF88688">
    <property type="entry name" value="Families 57/38 glycoside transferase middle domain"/>
    <property type="match status" value="1"/>
</dbReference>
<dbReference type="InterPro" id="IPR028995">
    <property type="entry name" value="Glyco_hydro_57/38_cen_sf"/>
</dbReference>
<dbReference type="Pfam" id="PF09095">
    <property type="entry name" value="AmyA-gluTrfs_C"/>
    <property type="match status" value="1"/>
</dbReference>
<dbReference type="InterPro" id="IPR004300">
    <property type="entry name" value="Glyco_hydro_57_N"/>
</dbReference>
<proteinExistence type="inferred from homology"/>
<dbReference type="SUPFAM" id="SSF74650">
    <property type="entry name" value="Galactose mutarotase-like"/>
    <property type="match status" value="1"/>
</dbReference>
<evidence type="ECO:0000259" key="4">
    <source>
        <dbReference type="Pfam" id="PF09094"/>
    </source>
</evidence>
<dbReference type="Pfam" id="PF09094">
    <property type="entry name" value="AmyA-A_glucT_m"/>
    <property type="match status" value="1"/>
</dbReference>
<accession>A0A1H6YLK3</accession>
<protein>
    <submittedName>
        <fullName evidence="6">Alpha-amylase</fullName>
    </submittedName>
</protein>